<dbReference type="Proteomes" id="UP000320421">
    <property type="component" value="Chromosome"/>
</dbReference>
<accession>A0A517PKU3</accession>
<keyword evidence="1" id="KW-0472">Membrane</keyword>
<reference evidence="2 3" key="1">
    <citation type="submission" date="2019-02" db="EMBL/GenBank/DDBJ databases">
        <title>Deep-cultivation of Planctomycetes and their phenomic and genomic characterization uncovers novel biology.</title>
        <authorList>
            <person name="Wiegand S."/>
            <person name="Jogler M."/>
            <person name="Boedeker C."/>
            <person name="Pinto D."/>
            <person name="Vollmers J."/>
            <person name="Rivas-Marin E."/>
            <person name="Kohn T."/>
            <person name="Peeters S.H."/>
            <person name="Heuer A."/>
            <person name="Rast P."/>
            <person name="Oberbeckmann S."/>
            <person name="Bunk B."/>
            <person name="Jeske O."/>
            <person name="Meyerdierks A."/>
            <person name="Storesund J.E."/>
            <person name="Kallscheuer N."/>
            <person name="Luecker S."/>
            <person name="Lage O.M."/>
            <person name="Pohl T."/>
            <person name="Merkel B.J."/>
            <person name="Hornburger P."/>
            <person name="Mueller R.-W."/>
            <person name="Bruemmer F."/>
            <person name="Labrenz M."/>
            <person name="Spormann A.M."/>
            <person name="Op den Camp H."/>
            <person name="Overmann J."/>
            <person name="Amann R."/>
            <person name="Jetten M.S.M."/>
            <person name="Mascher T."/>
            <person name="Medema M.H."/>
            <person name="Devos D.P."/>
            <person name="Kaster A.-K."/>
            <person name="Ovreas L."/>
            <person name="Rohde M."/>
            <person name="Galperin M.Y."/>
            <person name="Jogler C."/>
        </authorList>
    </citation>
    <scope>NUCLEOTIDE SEQUENCE [LARGE SCALE GENOMIC DNA]</scope>
    <source>
        <strain evidence="2 3">HG66A1</strain>
    </source>
</reference>
<evidence type="ECO:0000256" key="1">
    <source>
        <dbReference type="SAM" id="Phobius"/>
    </source>
</evidence>
<proteinExistence type="predicted"/>
<protein>
    <submittedName>
        <fullName evidence="2">Uncharacterized protein</fullName>
    </submittedName>
</protein>
<keyword evidence="3" id="KW-1185">Reference proteome</keyword>
<organism evidence="2 3">
    <name type="scientific">Gimesia chilikensis</name>
    <dbReference type="NCBI Taxonomy" id="2605989"/>
    <lineage>
        <taxon>Bacteria</taxon>
        <taxon>Pseudomonadati</taxon>
        <taxon>Planctomycetota</taxon>
        <taxon>Planctomycetia</taxon>
        <taxon>Planctomycetales</taxon>
        <taxon>Planctomycetaceae</taxon>
        <taxon>Gimesia</taxon>
    </lineage>
</organism>
<feature type="transmembrane region" description="Helical" evidence="1">
    <location>
        <begin position="68"/>
        <end position="87"/>
    </location>
</feature>
<name>A0A517PKU3_9PLAN</name>
<evidence type="ECO:0000313" key="3">
    <source>
        <dbReference type="Proteomes" id="UP000320421"/>
    </source>
</evidence>
<keyword evidence="1" id="KW-0812">Transmembrane</keyword>
<keyword evidence="1" id="KW-1133">Transmembrane helix</keyword>
<dbReference type="RefSeq" id="WP_145182165.1">
    <property type="nucleotide sequence ID" value="NZ_CP036266.1"/>
</dbReference>
<dbReference type="AlphaFoldDB" id="A0A517PKU3"/>
<dbReference type="OrthoDB" id="279830at2"/>
<dbReference type="EMBL" id="CP036266">
    <property type="protein sequence ID" value="QDT19997.1"/>
    <property type="molecule type" value="Genomic_DNA"/>
</dbReference>
<evidence type="ECO:0000313" key="2">
    <source>
        <dbReference type="EMBL" id="QDT19997.1"/>
    </source>
</evidence>
<gene>
    <name evidence="2" type="ORF">HG66A1_17700</name>
</gene>
<feature type="transmembrane region" description="Helical" evidence="1">
    <location>
        <begin position="43"/>
        <end position="62"/>
    </location>
</feature>
<sequence length="112" mass="12831">MDCSRKDEAIRMEIDIEQELAGKNPARVAPQVRKQIRIQQLRVRSHLIMALVAAGIVSLHLLLDWIPLWMAVCALIVFPISLLCLYGDGRLLKYQQQKLTLIEEILKSRGKQ</sequence>